<dbReference type="Pfam" id="PF01740">
    <property type="entry name" value="STAS"/>
    <property type="match status" value="1"/>
</dbReference>
<feature type="domain" description="STAS" evidence="1">
    <location>
        <begin position="4"/>
        <end position="114"/>
    </location>
</feature>
<organism evidence="2 3">
    <name type="scientific">Streptomyces prunicolor</name>
    <dbReference type="NCBI Taxonomy" id="67348"/>
    <lineage>
        <taxon>Bacteria</taxon>
        <taxon>Bacillati</taxon>
        <taxon>Actinomycetota</taxon>
        <taxon>Actinomycetes</taxon>
        <taxon>Kitasatosporales</taxon>
        <taxon>Streptomycetaceae</taxon>
        <taxon>Streptomyces</taxon>
    </lineage>
</organism>
<dbReference type="CDD" id="cd07043">
    <property type="entry name" value="STAS_anti-anti-sigma_factors"/>
    <property type="match status" value="1"/>
</dbReference>
<dbReference type="SUPFAM" id="SSF52091">
    <property type="entry name" value="SpoIIaa-like"/>
    <property type="match status" value="1"/>
</dbReference>
<name>A0ABU4FDG1_9ACTN</name>
<dbReference type="RefSeq" id="WP_266860053.1">
    <property type="nucleotide sequence ID" value="NZ_JAPEMW010000001.1"/>
</dbReference>
<accession>A0ABU4FDG1</accession>
<dbReference type="PROSITE" id="PS50801">
    <property type="entry name" value="STAS"/>
    <property type="match status" value="1"/>
</dbReference>
<evidence type="ECO:0000313" key="3">
    <source>
        <dbReference type="Proteomes" id="UP001187346"/>
    </source>
</evidence>
<keyword evidence="3" id="KW-1185">Reference proteome</keyword>
<evidence type="ECO:0000259" key="1">
    <source>
        <dbReference type="PROSITE" id="PS50801"/>
    </source>
</evidence>
<protein>
    <submittedName>
        <fullName evidence="2">STAS domain-containing protein</fullName>
    </submittedName>
</protein>
<dbReference type="Proteomes" id="UP001187346">
    <property type="component" value="Unassembled WGS sequence"/>
</dbReference>
<comment type="caution">
    <text evidence="2">The sequence shown here is derived from an EMBL/GenBank/DDBJ whole genome shotgun (WGS) entry which is preliminary data.</text>
</comment>
<proteinExistence type="predicted"/>
<sequence length="125" mass="13841">MGPHSDLFDEPDELRVVRAGGELDLTTVPAFAQELKEARHGTGRLFVVVDLLDVTFMDGSVLDPLCAAWEECRGRLGWLRVVHSRPGPLLVFRAAGLVGRFPRYASVRDAWTGVLADRALERRAT</sequence>
<reference evidence="2 3" key="1">
    <citation type="submission" date="2023-10" db="EMBL/GenBank/DDBJ databases">
        <title>Characterization of rhizosphere-enriched actinobacteria from wheat plants lab-grown on chernevaya soil.</title>
        <authorList>
            <person name="Tikhonova E.N."/>
            <person name="Konopkin A."/>
            <person name="Kravchenko I.K."/>
        </authorList>
    </citation>
    <scope>NUCLEOTIDE SEQUENCE [LARGE SCALE GENOMIC DNA]</scope>
    <source>
        <strain evidence="2 3">RR29</strain>
    </source>
</reference>
<gene>
    <name evidence="2" type="ORF">R5A26_21975</name>
</gene>
<dbReference type="InterPro" id="IPR036513">
    <property type="entry name" value="STAS_dom_sf"/>
</dbReference>
<dbReference type="InterPro" id="IPR002645">
    <property type="entry name" value="STAS_dom"/>
</dbReference>
<evidence type="ECO:0000313" key="2">
    <source>
        <dbReference type="EMBL" id="MDV7218620.1"/>
    </source>
</evidence>
<dbReference type="EMBL" id="JAWMAJ010000071">
    <property type="protein sequence ID" value="MDV7218620.1"/>
    <property type="molecule type" value="Genomic_DNA"/>
</dbReference>
<dbReference type="Gene3D" id="3.30.750.24">
    <property type="entry name" value="STAS domain"/>
    <property type="match status" value="1"/>
</dbReference>